<comment type="caution">
    <text evidence="2">The sequence shown here is derived from an EMBL/GenBank/DDBJ whole genome shotgun (WGS) entry which is preliminary data.</text>
</comment>
<dbReference type="STRING" id="197479.BFW38_06370"/>
<keyword evidence="1" id="KW-0812">Transmembrane</keyword>
<dbReference type="AlphaFoldDB" id="A0A1E2V8M0"/>
<keyword evidence="3" id="KW-1185">Reference proteome</keyword>
<proteinExistence type="predicted"/>
<sequence>MTFPTNKLDFAVCLHKKLQSQPLEGDRNYRAGTLPDDIAFDEVIDWLEEHQMRGLRDDQQTKYIEFSPPPRFYGSIADLLKAPERRVSVPHSFYVVDHDFYYKEGATEAPSKIVRYIAIAQLFQALAKVADDQRSLAGEKVLVFLGAKKLEVTSDYGEEDLVDLKGLSSFNDSFINTETHVDQKKTILRTVLFSLFEGRAQASLKDVASKFEDFAHQAEASYQLYVSEFSFQKVKAEVEREKLEFMTRLNKVFSDIQNQLLAIPVALVLVGGQMKPGNGLTFANVLIWLGAVVFATLMWLLIRNQKNTLKAVKTEIDHQWRLIKGEHSQVAAQFEESYYELDTRYKHQQRLLFVVFALVISSMLLATFLLVWHSGYRFNAVLSWLSSLSECFDFNPR</sequence>
<evidence type="ECO:0000313" key="3">
    <source>
        <dbReference type="Proteomes" id="UP000094291"/>
    </source>
</evidence>
<accession>A0A1E2V8M0</accession>
<dbReference type="Proteomes" id="UP000094291">
    <property type="component" value="Unassembled WGS sequence"/>
</dbReference>
<dbReference type="RefSeq" id="WP_068997638.1">
    <property type="nucleotide sequence ID" value="NZ_MDTQ01000001.1"/>
</dbReference>
<feature type="transmembrane region" description="Helical" evidence="1">
    <location>
        <begin position="280"/>
        <end position="302"/>
    </location>
</feature>
<keyword evidence="1" id="KW-1133">Transmembrane helix</keyword>
<feature type="transmembrane region" description="Helical" evidence="1">
    <location>
        <begin position="351"/>
        <end position="372"/>
    </location>
</feature>
<reference evidence="2 3" key="1">
    <citation type="submission" date="2016-08" db="EMBL/GenBank/DDBJ databases">
        <authorList>
            <person name="Seilhamer J.J."/>
        </authorList>
    </citation>
    <scope>NUCLEOTIDE SEQUENCE [LARGE SCALE GENOMIC DNA]</scope>
    <source>
        <strain evidence="2 3">PH27A</strain>
    </source>
</reference>
<dbReference type="OrthoDB" id="7069241at2"/>
<evidence type="ECO:0000256" key="1">
    <source>
        <dbReference type="SAM" id="Phobius"/>
    </source>
</evidence>
<name>A0A1E2V8M0_9GAMM</name>
<protein>
    <submittedName>
        <fullName evidence="2">Uncharacterized protein</fullName>
    </submittedName>
</protein>
<organism evidence="2 3">
    <name type="scientific">Terasakiispira papahanaumokuakeensis</name>
    <dbReference type="NCBI Taxonomy" id="197479"/>
    <lineage>
        <taxon>Bacteria</taxon>
        <taxon>Pseudomonadati</taxon>
        <taxon>Pseudomonadota</taxon>
        <taxon>Gammaproteobacteria</taxon>
        <taxon>Oceanospirillales</taxon>
        <taxon>Terasakiispira</taxon>
    </lineage>
</organism>
<keyword evidence="1" id="KW-0472">Membrane</keyword>
<gene>
    <name evidence="2" type="ORF">BFW38_06370</name>
</gene>
<evidence type="ECO:0000313" key="2">
    <source>
        <dbReference type="EMBL" id="ODC03222.1"/>
    </source>
</evidence>
<dbReference type="EMBL" id="MDTQ01000001">
    <property type="protein sequence ID" value="ODC03222.1"/>
    <property type="molecule type" value="Genomic_DNA"/>
</dbReference>